<organism evidence="1 2">
    <name type="scientific">Cylicostephanus goldi</name>
    <name type="common">Nematode worm</name>
    <dbReference type="NCBI Taxonomy" id="71465"/>
    <lineage>
        <taxon>Eukaryota</taxon>
        <taxon>Metazoa</taxon>
        <taxon>Ecdysozoa</taxon>
        <taxon>Nematoda</taxon>
        <taxon>Chromadorea</taxon>
        <taxon>Rhabditida</taxon>
        <taxon>Rhabditina</taxon>
        <taxon>Rhabditomorpha</taxon>
        <taxon>Strongyloidea</taxon>
        <taxon>Strongylidae</taxon>
        <taxon>Cylicostephanus</taxon>
    </lineage>
</organism>
<dbReference type="AlphaFoldDB" id="A0A3P6THL6"/>
<sequence length="62" mass="7495">MSSEEIIYFRIQRLCWLTSGKYLLPYFLFVIARSAIDCRIRRRSVCVCLSRSARHLYKEFTQ</sequence>
<dbReference type="Proteomes" id="UP000271889">
    <property type="component" value="Unassembled WGS sequence"/>
</dbReference>
<reference evidence="1 2" key="1">
    <citation type="submission" date="2018-11" db="EMBL/GenBank/DDBJ databases">
        <authorList>
            <consortium name="Pathogen Informatics"/>
        </authorList>
    </citation>
    <scope>NUCLEOTIDE SEQUENCE [LARGE SCALE GENOMIC DNA]</scope>
</reference>
<dbReference type="EMBL" id="UYRV01018012">
    <property type="protein sequence ID" value="VDK64091.1"/>
    <property type="molecule type" value="Genomic_DNA"/>
</dbReference>
<gene>
    <name evidence="1" type="ORF">CGOC_LOCUS5811</name>
</gene>
<proteinExistence type="predicted"/>
<keyword evidence="2" id="KW-1185">Reference proteome</keyword>
<name>A0A3P6THL6_CYLGO</name>
<evidence type="ECO:0000313" key="1">
    <source>
        <dbReference type="EMBL" id="VDK64091.1"/>
    </source>
</evidence>
<evidence type="ECO:0000313" key="2">
    <source>
        <dbReference type="Proteomes" id="UP000271889"/>
    </source>
</evidence>
<accession>A0A3P6THL6</accession>
<protein>
    <submittedName>
        <fullName evidence="1">Uncharacterized protein</fullName>
    </submittedName>
</protein>